<protein>
    <recommendedName>
        <fullName evidence="3">Ricin B lectin domain-containing protein</fullName>
    </recommendedName>
</protein>
<organism evidence="1 2">
    <name type="scientific">Ceratobasidium theobromae</name>
    <dbReference type="NCBI Taxonomy" id="1582974"/>
    <lineage>
        <taxon>Eukaryota</taxon>
        <taxon>Fungi</taxon>
        <taxon>Dikarya</taxon>
        <taxon>Basidiomycota</taxon>
        <taxon>Agaricomycotina</taxon>
        <taxon>Agaricomycetes</taxon>
        <taxon>Cantharellales</taxon>
        <taxon>Ceratobasidiaceae</taxon>
        <taxon>Ceratobasidium</taxon>
    </lineage>
</organism>
<evidence type="ECO:0008006" key="3">
    <source>
        <dbReference type="Google" id="ProtNLM"/>
    </source>
</evidence>
<accession>A0A5N5QK67</accession>
<comment type="caution">
    <text evidence="1">The sequence shown here is derived from an EMBL/GenBank/DDBJ whole genome shotgun (WGS) entry which is preliminary data.</text>
</comment>
<dbReference type="AlphaFoldDB" id="A0A5N5QK67"/>
<dbReference type="EMBL" id="SSOP01000075">
    <property type="protein sequence ID" value="KAB5592145.1"/>
    <property type="molecule type" value="Genomic_DNA"/>
</dbReference>
<sequence>MGRQVKLGSFQSTYSPILIAAIDMRFLVQTFTLGVLLASSMAQQLPENEQTYRIAELNPFNRAASMAVRARDSNIIVNNFAPTADNKLSQHWVIKDLNTQDNTTALWNPQKEKYAGYSGTPTFDTTITLVDTPTKFQLIYRRGAGFWIAIPNANQGSNRLVMVRGPLGTENRVILRPQNTRSSSFQTWNFTTPA</sequence>
<evidence type="ECO:0000313" key="2">
    <source>
        <dbReference type="Proteomes" id="UP000383932"/>
    </source>
</evidence>
<reference evidence="1 2" key="1">
    <citation type="journal article" date="2019" name="Fungal Biol. Biotechnol.">
        <title>Draft genome sequence of fastidious pathogen Ceratobasidium theobromae, which causes vascular-streak dieback in Theobroma cacao.</title>
        <authorList>
            <person name="Ali S.S."/>
            <person name="Asman A."/>
            <person name="Shao J."/>
            <person name="Firmansyah A.P."/>
            <person name="Susilo A.W."/>
            <person name="Rosmana A."/>
            <person name="McMahon P."/>
            <person name="Junaid M."/>
            <person name="Guest D."/>
            <person name="Kheng T.Y."/>
            <person name="Meinhardt L.W."/>
            <person name="Bailey B.A."/>
        </authorList>
    </citation>
    <scope>NUCLEOTIDE SEQUENCE [LARGE SCALE GENOMIC DNA]</scope>
    <source>
        <strain evidence="1 2">CT2</strain>
    </source>
</reference>
<gene>
    <name evidence="1" type="ORF">CTheo_4410</name>
</gene>
<evidence type="ECO:0000313" key="1">
    <source>
        <dbReference type="EMBL" id="KAB5592145.1"/>
    </source>
</evidence>
<name>A0A5N5QK67_9AGAM</name>
<dbReference type="Gene3D" id="2.80.10.50">
    <property type="match status" value="1"/>
</dbReference>
<keyword evidence="2" id="KW-1185">Reference proteome</keyword>
<dbReference type="OrthoDB" id="10551955at2759"/>
<proteinExistence type="predicted"/>
<dbReference type="Proteomes" id="UP000383932">
    <property type="component" value="Unassembled WGS sequence"/>
</dbReference>